<feature type="domain" description="Transglutaminase-like" evidence="1">
    <location>
        <begin position="350"/>
        <end position="412"/>
    </location>
</feature>
<organism evidence="2 3">
    <name type="scientific">Methanofollis fontis</name>
    <dbReference type="NCBI Taxonomy" id="2052832"/>
    <lineage>
        <taxon>Archaea</taxon>
        <taxon>Methanobacteriati</taxon>
        <taxon>Methanobacteriota</taxon>
        <taxon>Stenosarchaea group</taxon>
        <taxon>Methanomicrobia</taxon>
        <taxon>Methanomicrobiales</taxon>
        <taxon>Methanomicrobiaceae</taxon>
        <taxon>Methanofollis</taxon>
    </lineage>
</organism>
<name>A0A483CR11_9EURY</name>
<dbReference type="Pfam" id="PF01841">
    <property type="entry name" value="Transglut_core"/>
    <property type="match status" value="1"/>
</dbReference>
<dbReference type="InterPro" id="IPR038765">
    <property type="entry name" value="Papain-like_cys_pep_sf"/>
</dbReference>
<dbReference type="OrthoDB" id="18481at2157"/>
<dbReference type="PANTHER" id="PTHR38339">
    <property type="entry name" value="TRANSGLUTAMINASE DOMAIN PROTEIN"/>
    <property type="match status" value="1"/>
</dbReference>
<dbReference type="Gene3D" id="3.10.620.30">
    <property type="match status" value="1"/>
</dbReference>
<dbReference type="AlphaFoldDB" id="A0A483CR11"/>
<comment type="caution">
    <text evidence="2">The sequence shown here is derived from an EMBL/GenBank/DDBJ whole genome shotgun (WGS) entry which is preliminary data.</text>
</comment>
<evidence type="ECO:0000313" key="2">
    <source>
        <dbReference type="EMBL" id="TAJ45555.1"/>
    </source>
</evidence>
<dbReference type="RefSeq" id="WP_130645918.1">
    <property type="nucleotide sequence ID" value="NZ_PGCL01000001.1"/>
</dbReference>
<sequence>MCPNHPAILLLLLLLCGGAGCLSAPDGGDGDDLSVRAATEMADGNYRTAADLYEQAYARSLAAGDADGALADRNGMFRATRAVIEFPFNRSAAEAEMRQKVPNLTAPEMDQWLDGRAQTIRSDGEVLYYENIAIDFLYAHPERLHPIADRVVDFDYTSRYALAEAQEGALPYRNPVRYAGTERLDLPADSLPVNGTLRVWFPLPLETDSQQDVSVANLSHPEYIVTGPVTEGRIGYVYYEVPIEALDGDLVISADIAFTSYEQIFEVDPASVLDYDTSDPDYILYTSSSRNIEVTDGVRDLAASIAGNETNPCLAVHAVYRSIIDTYPYSQVPHASLDTVEPKVAESSYMLATGHGDCGTQSMLFAALCRSLGIPARAAGGYQMLLAETPGTHFWAEYYIEGYGWVPCDTTVAEIADWVAIPEEERERFKTYYADRLDPARLVIQTDVDAPMDPAIPDDAVVFRPVRQFPAVVCDGAAADMDVLSAEHFSIDLAAEG</sequence>
<keyword evidence="3" id="KW-1185">Reference proteome</keyword>
<dbReference type="Proteomes" id="UP000292580">
    <property type="component" value="Unassembled WGS sequence"/>
</dbReference>
<reference evidence="2 3" key="1">
    <citation type="submission" date="2017-11" db="EMBL/GenBank/DDBJ databases">
        <title>Isolation and Characterization of Methanofollis Species from Methane Seep Offshore SW Taiwan.</title>
        <authorList>
            <person name="Teng N.-H."/>
            <person name="Lai M.-C."/>
            <person name="Chen S.-C."/>
        </authorList>
    </citation>
    <scope>NUCLEOTIDE SEQUENCE [LARGE SCALE GENOMIC DNA]</scope>
    <source>
        <strain evidence="2 3">FWC-SCC2</strain>
    </source>
</reference>
<dbReference type="PANTHER" id="PTHR38339:SF1">
    <property type="entry name" value="TRANSGLUTAMINASE-LIKE DOMAIN-CONTAINING PROTEIN"/>
    <property type="match status" value="1"/>
</dbReference>
<proteinExistence type="predicted"/>
<evidence type="ECO:0000313" key="3">
    <source>
        <dbReference type="Proteomes" id="UP000292580"/>
    </source>
</evidence>
<dbReference type="InterPro" id="IPR002931">
    <property type="entry name" value="Transglutaminase-like"/>
</dbReference>
<gene>
    <name evidence="2" type="ORF">CUJ86_02180</name>
</gene>
<dbReference type="SMART" id="SM00460">
    <property type="entry name" value="TGc"/>
    <property type="match status" value="1"/>
</dbReference>
<evidence type="ECO:0000259" key="1">
    <source>
        <dbReference type="SMART" id="SM00460"/>
    </source>
</evidence>
<dbReference type="EMBL" id="PGCL01000001">
    <property type="protein sequence ID" value="TAJ45555.1"/>
    <property type="molecule type" value="Genomic_DNA"/>
</dbReference>
<dbReference type="SUPFAM" id="SSF54001">
    <property type="entry name" value="Cysteine proteinases"/>
    <property type="match status" value="1"/>
</dbReference>
<protein>
    <submittedName>
        <fullName evidence="2">Transglutaminase</fullName>
    </submittedName>
</protein>
<accession>A0A483CR11</accession>